<keyword evidence="4" id="KW-0732">Signal</keyword>
<evidence type="ECO:0000256" key="4">
    <source>
        <dbReference type="ARBA" id="ARBA00022729"/>
    </source>
</evidence>
<evidence type="ECO:0000259" key="10">
    <source>
        <dbReference type="SMART" id="SM00030"/>
    </source>
</evidence>
<protein>
    <recommendedName>
        <fullName evidence="8">Clusterin</fullName>
    </recommendedName>
</protein>
<evidence type="ECO:0000256" key="5">
    <source>
        <dbReference type="ARBA" id="ARBA00023054"/>
    </source>
</evidence>
<feature type="coiled-coil region" evidence="9">
    <location>
        <begin position="135"/>
        <end position="162"/>
    </location>
</feature>
<dbReference type="InterPro" id="IPR016015">
    <property type="entry name" value="Clusterin_C"/>
</dbReference>
<dbReference type="PANTHER" id="PTHR10970:SF2">
    <property type="entry name" value="CLUSTERIN-LIKE PROTEIN 1"/>
    <property type="match status" value="1"/>
</dbReference>
<evidence type="ECO:0000259" key="11">
    <source>
        <dbReference type="SMART" id="SM00035"/>
    </source>
</evidence>
<sequence>MTKHLLSSSNVSSAGLTSINVKALCLYLQDEKQLLSSAEFVTSIIISHCDLMMKFLLGLVVVLVTLGVLNSAPGDQPTDVSEETLKQLTEDGGKLVDEEVKRALYGVKQMKEVMWRNEQKHEHLMKSLRHSSDKKRGAAQLAKEVNEKLQEAEEQCRDSLQAEWEECRPCLEDACKTFYTSTCRRGFSTFKAKVENFFHRVSSRFGSREPHLDAGDILVNQGPENEDKEMDNIEVSFNRLITKVDMMVNHSVALVNRMSSRLDRVLRKTFLNNSHVLTEESTTDPYYPGRDSGFLQGVGLEEVLDSFYDFGKSVVEEFGAVVTQVFDDLHGAVEKEKRERKFFPRFLRNQKLCRDLRKQTSECWQLQSQCEVCQGALLTECPSVRELHVELDEVSQLVDVSKEQYDEILSIVQRHTEETVNWLSDMAAEFSWVSQALSNSSSPGNIFSISMVAPKSQDEENVSVPATKVEVNVLNSPPLLLSVPGELKLQDPAFIQYVAQEALDKYKEMVSDEDE</sequence>
<dbReference type="GO" id="GO:0051787">
    <property type="term" value="F:misfolded protein binding"/>
    <property type="evidence" value="ECO:0007669"/>
    <property type="project" value="TreeGrafter"/>
</dbReference>
<evidence type="ECO:0000256" key="7">
    <source>
        <dbReference type="ARBA" id="ARBA00023180"/>
    </source>
</evidence>
<dbReference type="SMART" id="SM00035">
    <property type="entry name" value="CLa"/>
    <property type="match status" value="1"/>
</dbReference>
<keyword evidence="6" id="KW-1015">Disulfide bond</keyword>
<proteinExistence type="inferred from homology"/>
<dbReference type="Proteomes" id="UP001153269">
    <property type="component" value="Unassembled WGS sequence"/>
</dbReference>
<keyword evidence="7" id="KW-0325">Glycoprotein</keyword>
<dbReference type="Pfam" id="PF01093">
    <property type="entry name" value="Clusterin"/>
    <property type="match status" value="1"/>
</dbReference>
<comment type="similarity">
    <text evidence="2 8">Belongs to the clusterin family.</text>
</comment>
<dbReference type="SMART" id="SM00030">
    <property type="entry name" value="CLb"/>
    <property type="match status" value="1"/>
</dbReference>
<comment type="subcellular location">
    <subcellularLocation>
        <location evidence="1">Secreted</location>
    </subcellularLocation>
</comment>
<evidence type="ECO:0000256" key="3">
    <source>
        <dbReference type="ARBA" id="ARBA00022525"/>
    </source>
</evidence>
<evidence type="ECO:0000256" key="6">
    <source>
        <dbReference type="ARBA" id="ARBA00023157"/>
    </source>
</evidence>
<evidence type="ECO:0000256" key="8">
    <source>
        <dbReference type="RuleBase" id="RU000629"/>
    </source>
</evidence>
<dbReference type="PANTHER" id="PTHR10970">
    <property type="entry name" value="CLUSTERIN"/>
    <property type="match status" value="1"/>
</dbReference>
<comment type="caution">
    <text evidence="12">The sequence shown here is derived from an EMBL/GenBank/DDBJ whole genome shotgun (WGS) entry which is preliminary data.</text>
</comment>
<evidence type="ECO:0000256" key="9">
    <source>
        <dbReference type="SAM" id="Coils"/>
    </source>
</evidence>
<evidence type="ECO:0000313" key="12">
    <source>
        <dbReference type="EMBL" id="CAB1414095.1"/>
    </source>
</evidence>
<keyword evidence="3" id="KW-0964">Secreted</keyword>
<feature type="domain" description="Clusterin C-terminal" evidence="11">
    <location>
        <begin position="296"/>
        <end position="507"/>
    </location>
</feature>
<evidence type="ECO:0000313" key="13">
    <source>
        <dbReference type="Proteomes" id="UP001153269"/>
    </source>
</evidence>
<reference evidence="12" key="1">
    <citation type="submission" date="2020-03" db="EMBL/GenBank/DDBJ databases">
        <authorList>
            <person name="Weist P."/>
        </authorList>
    </citation>
    <scope>NUCLEOTIDE SEQUENCE</scope>
</reference>
<keyword evidence="5 9" id="KW-0175">Coiled coil</keyword>
<dbReference type="EMBL" id="CADEAL010000088">
    <property type="protein sequence ID" value="CAB1414095.1"/>
    <property type="molecule type" value="Genomic_DNA"/>
</dbReference>
<dbReference type="AlphaFoldDB" id="A0A9N7TJE4"/>
<evidence type="ECO:0000256" key="2">
    <source>
        <dbReference type="ARBA" id="ARBA00010069"/>
    </source>
</evidence>
<evidence type="ECO:0000256" key="1">
    <source>
        <dbReference type="ARBA" id="ARBA00004613"/>
    </source>
</evidence>
<name>A0A9N7TJE4_PLEPL</name>
<organism evidence="12 13">
    <name type="scientific">Pleuronectes platessa</name>
    <name type="common">European plaice</name>
    <dbReference type="NCBI Taxonomy" id="8262"/>
    <lineage>
        <taxon>Eukaryota</taxon>
        <taxon>Metazoa</taxon>
        <taxon>Chordata</taxon>
        <taxon>Craniata</taxon>
        <taxon>Vertebrata</taxon>
        <taxon>Euteleostomi</taxon>
        <taxon>Actinopterygii</taxon>
        <taxon>Neopterygii</taxon>
        <taxon>Teleostei</taxon>
        <taxon>Neoteleostei</taxon>
        <taxon>Acanthomorphata</taxon>
        <taxon>Carangaria</taxon>
        <taxon>Pleuronectiformes</taxon>
        <taxon>Pleuronectoidei</taxon>
        <taxon>Pleuronectidae</taxon>
        <taxon>Pleuronectes</taxon>
    </lineage>
</organism>
<gene>
    <name evidence="12" type="ORF">PLEPLA_LOCUS1799</name>
</gene>
<dbReference type="GO" id="GO:0005634">
    <property type="term" value="C:nucleus"/>
    <property type="evidence" value="ECO:0007669"/>
    <property type="project" value="TreeGrafter"/>
</dbReference>
<accession>A0A9N7TJE4</accession>
<dbReference type="GO" id="GO:0005615">
    <property type="term" value="C:extracellular space"/>
    <property type="evidence" value="ECO:0007669"/>
    <property type="project" value="TreeGrafter"/>
</dbReference>
<dbReference type="InterPro" id="IPR016014">
    <property type="entry name" value="Clusterin_N"/>
</dbReference>
<dbReference type="InterPro" id="IPR000753">
    <property type="entry name" value="Clusterin-like"/>
</dbReference>
<feature type="domain" description="Clusterin N-terminal" evidence="10">
    <location>
        <begin position="77"/>
        <end position="296"/>
    </location>
</feature>
<keyword evidence="13" id="KW-1185">Reference proteome</keyword>